<protein>
    <submittedName>
        <fullName evidence="1">Uncharacterized protein</fullName>
    </submittedName>
</protein>
<dbReference type="AlphaFoldDB" id="A0A3B1DWD2"/>
<name>A0A3B1DWD2_9ZZZZ</name>
<organism evidence="1">
    <name type="scientific">hydrothermal vent metagenome</name>
    <dbReference type="NCBI Taxonomy" id="652676"/>
    <lineage>
        <taxon>unclassified sequences</taxon>
        <taxon>metagenomes</taxon>
        <taxon>ecological metagenomes</taxon>
    </lineage>
</organism>
<dbReference type="EMBL" id="UOGL01000461">
    <property type="protein sequence ID" value="VAX40564.1"/>
    <property type="molecule type" value="Genomic_DNA"/>
</dbReference>
<sequence length="30" mass="3639">MLGELRNLFYTKRLRKAILDRIDEDLSVFL</sequence>
<reference evidence="1" key="1">
    <citation type="submission" date="2018-06" db="EMBL/GenBank/DDBJ databases">
        <authorList>
            <person name="Zhirakovskaya E."/>
        </authorList>
    </citation>
    <scope>NUCLEOTIDE SEQUENCE</scope>
</reference>
<evidence type="ECO:0000313" key="1">
    <source>
        <dbReference type="EMBL" id="VAX40564.1"/>
    </source>
</evidence>
<gene>
    <name evidence="1" type="ORF">MNBD_PLANCTO02-202</name>
</gene>
<proteinExistence type="predicted"/>
<accession>A0A3B1DWD2</accession>